<dbReference type="PANTHER" id="PTHR31158:SF10">
    <property type="entry name" value="LD27791P"/>
    <property type="match status" value="1"/>
</dbReference>
<evidence type="ECO:0000256" key="3">
    <source>
        <dbReference type="ARBA" id="ARBA00022692"/>
    </source>
</evidence>
<comment type="similarity">
    <text evidence="2">Belongs to the DUOXA family.</text>
</comment>
<dbReference type="GO" id="GO:0015031">
    <property type="term" value="P:protein transport"/>
    <property type="evidence" value="ECO:0007669"/>
    <property type="project" value="InterPro"/>
</dbReference>
<dbReference type="OrthoDB" id="10042652at2759"/>
<feature type="transmembrane region" description="Helical" evidence="7">
    <location>
        <begin position="68"/>
        <end position="89"/>
    </location>
</feature>
<dbReference type="Pfam" id="PF10204">
    <property type="entry name" value="DuoxA"/>
    <property type="match status" value="1"/>
</dbReference>
<evidence type="ECO:0000256" key="7">
    <source>
        <dbReference type="SAM" id="Phobius"/>
    </source>
</evidence>
<evidence type="ECO:0000313" key="8">
    <source>
        <dbReference type="EMBL" id="CAB0007010.1"/>
    </source>
</evidence>
<keyword evidence="5 7" id="KW-0472">Membrane</keyword>
<dbReference type="PANTHER" id="PTHR31158">
    <property type="entry name" value="DUAL OXIDASE 2"/>
    <property type="match status" value="1"/>
</dbReference>
<evidence type="ECO:0000256" key="6">
    <source>
        <dbReference type="ARBA" id="ARBA00023180"/>
    </source>
</evidence>
<evidence type="ECO:0000256" key="5">
    <source>
        <dbReference type="ARBA" id="ARBA00023136"/>
    </source>
</evidence>
<keyword evidence="3 7" id="KW-0812">Transmembrane</keyword>
<sequence length="281" mass="32288">MVDIEVRKKSFGTRTRVEMVIIVSRGMCRLGSSWHVAQTKILSAYKAFSKELLSAELGAYIGLGHVNITLIGALCIFVGLVIIAVDLIYPNRFSTVLEVDYDTPYDRHVIIEESHHKQRTGKGLEEPPGLGRRILSFRQTSELDKSREVVMCETADTRGRDYRLFIPRDAFRLPDCRHDESAIPPSAVHNHLPDHGYRQAPYHPSTASIFVEFVRYFEKNQPQSLEIHEIRRGRIRRRVLGGGKIEFPLRAATFDFDSELFRNRGRKIVLIHQRAVCTRFE</sequence>
<comment type="subcellular location">
    <subcellularLocation>
        <location evidence="1">Membrane</location>
        <topology evidence="1">Multi-pass membrane protein</topology>
    </subcellularLocation>
</comment>
<evidence type="ECO:0000256" key="2">
    <source>
        <dbReference type="ARBA" id="ARBA00009816"/>
    </source>
</evidence>
<dbReference type="InterPro" id="IPR018469">
    <property type="entry name" value="Dual_oxidase_maturation_fac"/>
</dbReference>
<dbReference type="Proteomes" id="UP000479000">
    <property type="component" value="Unassembled WGS sequence"/>
</dbReference>
<dbReference type="GO" id="GO:0005789">
    <property type="term" value="C:endoplasmic reticulum membrane"/>
    <property type="evidence" value="ECO:0007669"/>
    <property type="project" value="InterPro"/>
</dbReference>
<dbReference type="AlphaFoldDB" id="A0A6H5GUE7"/>
<evidence type="ECO:0000313" key="9">
    <source>
        <dbReference type="Proteomes" id="UP000479000"/>
    </source>
</evidence>
<keyword evidence="9" id="KW-1185">Reference proteome</keyword>
<dbReference type="EMBL" id="CADCXU010018593">
    <property type="protein sequence ID" value="CAB0007010.1"/>
    <property type="molecule type" value="Genomic_DNA"/>
</dbReference>
<gene>
    <name evidence="8" type="ORF">NTEN_LOCUS12420</name>
</gene>
<keyword evidence="4 7" id="KW-1133">Transmembrane helix</keyword>
<keyword evidence="6" id="KW-0325">Glycoprotein</keyword>
<protein>
    <submittedName>
        <fullName evidence="8">Uncharacterized protein</fullName>
    </submittedName>
</protein>
<evidence type="ECO:0000256" key="4">
    <source>
        <dbReference type="ARBA" id="ARBA00022989"/>
    </source>
</evidence>
<evidence type="ECO:0000256" key="1">
    <source>
        <dbReference type="ARBA" id="ARBA00004141"/>
    </source>
</evidence>
<reference evidence="8 9" key="1">
    <citation type="submission" date="2020-02" db="EMBL/GenBank/DDBJ databases">
        <authorList>
            <person name="Ferguson B K."/>
        </authorList>
    </citation>
    <scope>NUCLEOTIDE SEQUENCE [LARGE SCALE GENOMIC DNA]</scope>
</reference>
<name>A0A6H5GUE7_9HEMI</name>
<organism evidence="8 9">
    <name type="scientific">Nesidiocoris tenuis</name>
    <dbReference type="NCBI Taxonomy" id="355587"/>
    <lineage>
        <taxon>Eukaryota</taxon>
        <taxon>Metazoa</taxon>
        <taxon>Ecdysozoa</taxon>
        <taxon>Arthropoda</taxon>
        <taxon>Hexapoda</taxon>
        <taxon>Insecta</taxon>
        <taxon>Pterygota</taxon>
        <taxon>Neoptera</taxon>
        <taxon>Paraneoptera</taxon>
        <taxon>Hemiptera</taxon>
        <taxon>Heteroptera</taxon>
        <taxon>Panheteroptera</taxon>
        <taxon>Cimicomorpha</taxon>
        <taxon>Miridae</taxon>
        <taxon>Dicyphina</taxon>
        <taxon>Nesidiocoris</taxon>
    </lineage>
</organism>
<proteinExistence type="inferred from homology"/>
<accession>A0A6H5GUE7</accession>